<evidence type="ECO:0000256" key="2">
    <source>
        <dbReference type="SAM" id="Phobius"/>
    </source>
</evidence>
<dbReference type="PANTHER" id="PTHR19444:SF13">
    <property type="entry name" value="PROTEIN UNC-93 HOMOLOG A"/>
    <property type="match status" value="1"/>
</dbReference>
<dbReference type="PANTHER" id="PTHR19444">
    <property type="entry name" value="UNC-93 RELATED"/>
    <property type="match status" value="1"/>
</dbReference>
<evidence type="ECO:0000256" key="1">
    <source>
        <dbReference type="ARBA" id="ARBA00009172"/>
    </source>
</evidence>
<feature type="transmembrane region" description="Helical" evidence="2">
    <location>
        <begin position="53"/>
        <end position="72"/>
    </location>
</feature>
<reference evidence="4" key="1">
    <citation type="submission" date="2022-11" db="UniProtKB">
        <authorList>
            <consortium name="WormBaseParasite"/>
        </authorList>
    </citation>
    <scope>IDENTIFICATION</scope>
</reference>
<dbReference type="GO" id="GO:0015459">
    <property type="term" value="F:potassium channel regulator activity"/>
    <property type="evidence" value="ECO:0007669"/>
    <property type="project" value="TreeGrafter"/>
</dbReference>
<dbReference type="WBParaSite" id="jg18434">
    <property type="protein sequence ID" value="jg18434"/>
    <property type="gene ID" value="jg18434"/>
</dbReference>
<dbReference type="GO" id="GO:0005886">
    <property type="term" value="C:plasma membrane"/>
    <property type="evidence" value="ECO:0007669"/>
    <property type="project" value="TreeGrafter"/>
</dbReference>
<name>A0A915DCJ0_9BILA</name>
<dbReference type="GO" id="GO:0006937">
    <property type="term" value="P:regulation of muscle contraction"/>
    <property type="evidence" value="ECO:0007669"/>
    <property type="project" value="TreeGrafter"/>
</dbReference>
<keyword evidence="2" id="KW-1133">Transmembrane helix</keyword>
<organism evidence="3 4">
    <name type="scientific">Ditylenchus dipsaci</name>
    <dbReference type="NCBI Taxonomy" id="166011"/>
    <lineage>
        <taxon>Eukaryota</taxon>
        <taxon>Metazoa</taxon>
        <taxon>Ecdysozoa</taxon>
        <taxon>Nematoda</taxon>
        <taxon>Chromadorea</taxon>
        <taxon>Rhabditida</taxon>
        <taxon>Tylenchina</taxon>
        <taxon>Tylenchomorpha</taxon>
        <taxon>Sphaerularioidea</taxon>
        <taxon>Anguinidae</taxon>
        <taxon>Anguininae</taxon>
        <taxon>Ditylenchus</taxon>
    </lineage>
</organism>
<proteinExistence type="inferred from homology"/>
<evidence type="ECO:0000313" key="4">
    <source>
        <dbReference type="WBParaSite" id="jg18434"/>
    </source>
</evidence>
<comment type="similarity">
    <text evidence="1">Belongs to the unc-93 family.</text>
</comment>
<protein>
    <submittedName>
        <fullName evidence="4">Uncharacterized protein</fullName>
    </submittedName>
</protein>
<dbReference type="GO" id="GO:0043266">
    <property type="term" value="P:regulation of potassium ion transport"/>
    <property type="evidence" value="ECO:0007669"/>
    <property type="project" value="TreeGrafter"/>
</dbReference>
<sequence length="97" mass="11028">MADGVWNTQLNGFWVALLGKSGSLEVAFANYRFWMSAGMAIGFFMIRFTTVDVYLLVSFIFLLVGILGYFVVELYDMFVEYISNLGKSLPDLEEQTK</sequence>
<dbReference type="AlphaFoldDB" id="A0A915DCJ0"/>
<keyword evidence="3" id="KW-1185">Reference proteome</keyword>
<dbReference type="GO" id="GO:0055120">
    <property type="term" value="C:striated muscle dense body"/>
    <property type="evidence" value="ECO:0007669"/>
    <property type="project" value="TreeGrafter"/>
</dbReference>
<dbReference type="Proteomes" id="UP000887574">
    <property type="component" value="Unplaced"/>
</dbReference>
<dbReference type="InterPro" id="IPR051951">
    <property type="entry name" value="UNC-93_regulatory"/>
</dbReference>
<keyword evidence="2" id="KW-0812">Transmembrane</keyword>
<evidence type="ECO:0000313" key="3">
    <source>
        <dbReference type="Proteomes" id="UP000887574"/>
    </source>
</evidence>
<keyword evidence="2" id="KW-0472">Membrane</keyword>
<accession>A0A915DCJ0</accession>